<dbReference type="Proteomes" id="UP000283512">
    <property type="component" value="Unassembled WGS sequence"/>
</dbReference>
<evidence type="ECO:0000313" key="2">
    <source>
        <dbReference type="Proteomes" id="UP000283512"/>
    </source>
</evidence>
<accession>A0A414YDY2</accession>
<evidence type="ECO:0000313" key="1">
    <source>
        <dbReference type="EMBL" id="RHH84274.1"/>
    </source>
</evidence>
<gene>
    <name evidence="1" type="ORF">DW190_21745</name>
</gene>
<dbReference type="EMBL" id="QRKD01000048">
    <property type="protein sequence ID" value="RHH84274.1"/>
    <property type="molecule type" value="Genomic_DNA"/>
</dbReference>
<sequence length="78" mass="8814">MKSVNAGMVELRNYAKGLVDCGNDAGRVNAYSKTVLFNATLFNIAKFEDIYKLIKSIKDLIETVTYIMLLRSTFRMKG</sequence>
<organism evidence="1 2">
    <name type="scientific">Bacteroides caccae</name>
    <dbReference type="NCBI Taxonomy" id="47678"/>
    <lineage>
        <taxon>Bacteria</taxon>
        <taxon>Pseudomonadati</taxon>
        <taxon>Bacteroidota</taxon>
        <taxon>Bacteroidia</taxon>
        <taxon>Bacteroidales</taxon>
        <taxon>Bacteroidaceae</taxon>
        <taxon>Bacteroides</taxon>
    </lineage>
</organism>
<dbReference type="AlphaFoldDB" id="A0A414YDY2"/>
<protein>
    <submittedName>
        <fullName evidence="1">Uncharacterized protein</fullName>
    </submittedName>
</protein>
<name>A0A414YDY2_9BACE</name>
<proteinExistence type="predicted"/>
<reference evidence="1 2" key="1">
    <citation type="submission" date="2018-08" db="EMBL/GenBank/DDBJ databases">
        <title>A genome reference for cultivated species of the human gut microbiota.</title>
        <authorList>
            <person name="Zou Y."/>
            <person name="Xue W."/>
            <person name="Luo G."/>
        </authorList>
    </citation>
    <scope>NUCLEOTIDE SEQUENCE [LARGE SCALE GENOMIC DNA]</scope>
    <source>
        <strain evidence="1 2">AM16-49B</strain>
    </source>
</reference>
<comment type="caution">
    <text evidence="1">The sequence shown here is derived from an EMBL/GenBank/DDBJ whole genome shotgun (WGS) entry which is preliminary data.</text>
</comment>